<feature type="domain" description="Disease resistance protein Roq1-like winged-helix" evidence="5">
    <location>
        <begin position="222"/>
        <end position="293"/>
    </location>
</feature>
<dbReference type="InterPro" id="IPR027417">
    <property type="entry name" value="P-loop_NTPase"/>
</dbReference>
<dbReference type="Proteomes" id="UP001341840">
    <property type="component" value="Unassembled WGS sequence"/>
</dbReference>
<dbReference type="PRINTS" id="PR00364">
    <property type="entry name" value="DISEASERSIST"/>
</dbReference>
<dbReference type="InterPro" id="IPR058192">
    <property type="entry name" value="WHD_ROQ1-like"/>
</dbReference>
<sequence>MLMGIWGMAGVGKTTIAKAVYNHVRHNFDSALFLPNIREMWKNNKQIFLQEQVLNRICKAGINIQNIASGVAELKQRLPQKRVFIVLDDVDKIDQLEALCGSRGWFGAGSRIIITARDRRLLRMKEVDHDYQVEQMNNHESLELFSWNAFNHPTPSVQFSRLALETVKNCEGMPSAIVTVGRELFGKTKLVEWENVIEELKAFSRQQGYEALKISYDSLNEDRKKEIFLNIASFCIGMEREEVLQTLREAFDIPLENISFLGQRGLITFDQQGRVQMHHLLQEMAREILRELSQTQAQSTPQLAKREIKPVSMRSKNPTPFPTEN</sequence>
<proteinExistence type="predicted"/>
<dbReference type="InterPro" id="IPR044974">
    <property type="entry name" value="Disease_R_plants"/>
</dbReference>
<feature type="domain" description="NB-ARC" evidence="4">
    <location>
        <begin position="2"/>
        <end position="152"/>
    </location>
</feature>
<evidence type="ECO:0000259" key="5">
    <source>
        <dbReference type="Pfam" id="PF23282"/>
    </source>
</evidence>
<gene>
    <name evidence="6" type="ORF">PIB30_104120</name>
</gene>
<dbReference type="SUPFAM" id="SSF46785">
    <property type="entry name" value="Winged helix' DNA-binding domain"/>
    <property type="match status" value="1"/>
</dbReference>
<dbReference type="EMBL" id="JASCZI010275388">
    <property type="protein sequence ID" value="MED6226474.1"/>
    <property type="molecule type" value="Genomic_DNA"/>
</dbReference>
<evidence type="ECO:0000313" key="6">
    <source>
        <dbReference type="EMBL" id="MED6226474.1"/>
    </source>
</evidence>
<feature type="region of interest" description="Disordered" evidence="3">
    <location>
        <begin position="295"/>
        <end position="325"/>
    </location>
</feature>
<dbReference type="InterPro" id="IPR042197">
    <property type="entry name" value="Apaf_helical"/>
</dbReference>
<dbReference type="Pfam" id="PF00931">
    <property type="entry name" value="NB-ARC"/>
    <property type="match status" value="1"/>
</dbReference>
<dbReference type="SUPFAM" id="SSF52540">
    <property type="entry name" value="P-loop containing nucleoside triphosphate hydrolases"/>
    <property type="match status" value="1"/>
</dbReference>
<evidence type="ECO:0000256" key="1">
    <source>
        <dbReference type="ARBA" id="ARBA00022614"/>
    </source>
</evidence>
<evidence type="ECO:0000259" key="4">
    <source>
        <dbReference type="Pfam" id="PF00931"/>
    </source>
</evidence>
<keyword evidence="2" id="KW-0677">Repeat</keyword>
<name>A0ABU6ZWU8_9FABA</name>
<accession>A0ABU6ZWU8</accession>
<dbReference type="InterPro" id="IPR036390">
    <property type="entry name" value="WH_DNA-bd_sf"/>
</dbReference>
<evidence type="ECO:0000256" key="3">
    <source>
        <dbReference type="SAM" id="MobiDB-lite"/>
    </source>
</evidence>
<dbReference type="Pfam" id="PF23282">
    <property type="entry name" value="WHD_ROQ1"/>
    <property type="match status" value="1"/>
</dbReference>
<evidence type="ECO:0000313" key="7">
    <source>
        <dbReference type="Proteomes" id="UP001341840"/>
    </source>
</evidence>
<keyword evidence="1" id="KW-0433">Leucine-rich repeat</keyword>
<comment type="caution">
    <text evidence="6">The sequence shown here is derived from an EMBL/GenBank/DDBJ whole genome shotgun (WGS) entry which is preliminary data.</text>
</comment>
<dbReference type="Gene3D" id="1.10.8.430">
    <property type="entry name" value="Helical domain of apoptotic protease-activating factors"/>
    <property type="match status" value="1"/>
</dbReference>
<protein>
    <submittedName>
        <fullName evidence="6">Uncharacterized protein</fullName>
    </submittedName>
</protein>
<dbReference type="PANTHER" id="PTHR11017:SF271">
    <property type="entry name" value="DISEASE RESISTANCE PROTEIN (TIR-NBS-LRR CLASS) FAMILY"/>
    <property type="match status" value="1"/>
</dbReference>
<keyword evidence="7" id="KW-1185">Reference proteome</keyword>
<evidence type="ECO:0000256" key="2">
    <source>
        <dbReference type="ARBA" id="ARBA00022737"/>
    </source>
</evidence>
<feature type="compositionally biased region" description="Polar residues" evidence="3">
    <location>
        <begin position="314"/>
        <end position="325"/>
    </location>
</feature>
<dbReference type="InterPro" id="IPR002182">
    <property type="entry name" value="NB-ARC"/>
</dbReference>
<dbReference type="Gene3D" id="3.40.50.300">
    <property type="entry name" value="P-loop containing nucleotide triphosphate hydrolases"/>
    <property type="match status" value="1"/>
</dbReference>
<reference evidence="6 7" key="1">
    <citation type="journal article" date="2023" name="Plants (Basel)">
        <title>Bridging the Gap: Combining Genomics and Transcriptomics Approaches to Understand Stylosanthes scabra, an Orphan Legume from the Brazilian Caatinga.</title>
        <authorList>
            <person name="Ferreira-Neto J.R.C."/>
            <person name="da Silva M.D."/>
            <person name="Binneck E."/>
            <person name="de Melo N.F."/>
            <person name="da Silva R.H."/>
            <person name="de Melo A.L.T.M."/>
            <person name="Pandolfi V."/>
            <person name="Bustamante F.O."/>
            <person name="Brasileiro-Vidal A.C."/>
            <person name="Benko-Iseppon A.M."/>
        </authorList>
    </citation>
    <scope>NUCLEOTIDE SEQUENCE [LARGE SCALE GENOMIC DNA]</scope>
    <source>
        <tissue evidence="6">Leaves</tissue>
    </source>
</reference>
<organism evidence="6 7">
    <name type="scientific">Stylosanthes scabra</name>
    <dbReference type="NCBI Taxonomy" id="79078"/>
    <lineage>
        <taxon>Eukaryota</taxon>
        <taxon>Viridiplantae</taxon>
        <taxon>Streptophyta</taxon>
        <taxon>Embryophyta</taxon>
        <taxon>Tracheophyta</taxon>
        <taxon>Spermatophyta</taxon>
        <taxon>Magnoliopsida</taxon>
        <taxon>eudicotyledons</taxon>
        <taxon>Gunneridae</taxon>
        <taxon>Pentapetalae</taxon>
        <taxon>rosids</taxon>
        <taxon>fabids</taxon>
        <taxon>Fabales</taxon>
        <taxon>Fabaceae</taxon>
        <taxon>Papilionoideae</taxon>
        <taxon>50 kb inversion clade</taxon>
        <taxon>dalbergioids sensu lato</taxon>
        <taxon>Dalbergieae</taxon>
        <taxon>Pterocarpus clade</taxon>
        <taxon>Stylosanthes</taxon>
    </lineage>
</organism>
<dbReference type="PANTHER" id="PTHR11017">
    <property type="entry name" value="LEUCINE-RICH REPEAT-CONTAINING PROTEIN"/>
    <property type="match status" value="1"/>
</dbReference>